<dbReference type="PANTHER" id="PTHR23155:SF988">
    <property type="entry name" value="OS06G0707733 PROTEIN"/>
    <property type="match status" value="1"/>
</dbReference>
<keyword evidence="3" id="KW-0732">Signal</keyword>
<dbReference type="Gene3D" id="3.80.10.10">
    <property type="entry name" value="Ribonuclease Inhibitor"/>
    <property type="match status" value="3"/>
</dbReference>
<feature type="signal peptide" evidence="3">
    <location>
        <begin position="1"/>
        <end position="21"/>
    </location>
</feature>
<dbReference type="PRINTS" id="PR00364">
    <property type="entry name" value="DISEASERSIST"/>
</dbReference>
<keyword evidence="8" id="KW-1185">Reference proteome</keyword>
<dbReference type="InterPro" id="IPR056789">
    <property type="entry name" value="LRR_R13L1-DRL21"/>
</dbReference>
<dbReference type="GO" id="GO:0098542">
    <property type="term" value="P:defense response to other organism"/>
    <property type="evidence" value="ECO:0007669"/>
    <property type="project" value="TreeGrafter"/>
</dbReference>
<dbReference type="InterPro" id="IPR002182">
    <property type="entry name" value="NB-ARC"/>
</dbReference>
<evidence type="ECO:0000259" key="4">
    <source>
        <dbReference type="Pfam" id="PF00931"/>
    </source>
</evidence>
<sequence>MEMAMGMALWPIGKLVDLLSAELLTALDESSSFGQNARDIKEELLYTQGLLHRAQELNVAHSPPLVELLRQLSHLAEDADNALDKVDYYRIRDAVKHTKEAAADEEVDGIVRRFTIHARHALSKCRPSSQTFNRSTESKKIKLLIAQIQPLCEKIHKLLNLESIPNPKHLTTAAASSEEIFNSIVTGEVSWRRSNIEEPHNLEQLHIQLERMLQSKRFLLVLDDMSCDSEYTWDMFLAPFRKTMVKGSTVIVTTRSEKIANMVKSGTDLLIHLDSLNPEAFWAFFLACAFGDERPEHHKELIDLGIEIVKKLNFSLLAAKTVGCLLKKDLNTQHWSRVLDSNVWEHGENSDPGIMPALQLTYNCLPFHLQKCFMLCALFPYDYHYNELELTHLWSALGIINCSNQDDRVQDIGLLRINELVNSGIFQKVDGVKISHQTGREVKYTYYVMHGLFHELAQIVSSCECLGIDCFNPLANTLTPSIRHLSIRTRCTSDIIGVDHYQNLKEELKNLKEQISIPNLHSLMFIGEFDECFSEAFKEILKEIKHVRVLRLFQTTLESLPHTLIHLRYLRIQASKRTTSMQLQSDRSMGETQTPATNDTLMSLPSSLPRYYHLRFLDLQDWMGMPEVPEGMHISHLIHLHQFLATKELQSSVAEVGKLKLLQELTMFQVKRGDRDGFELQQLGELTYLGGALTISNLHKVKKREAAEKAKLKLKKNLVRLKLVWDDVGSEQTEEEADSIEGLQPPANLRELCIKNHKGNTCPSWFDNTISLRRIEVFHLHAAADSDTARFPSADSCGDFSEGCPELSLPPMPYAPMLQLVEVATRQYMLLYNKYTLEIRGMDNLDKVLRFHDMEWLVHVTIKVCPSVPLGTLQKLTSLEALTLEDCSSLSSGRGENAVIKISIKHLVLRNCNITGKELSKILACCPYLSHLEIEDCNGITGLCMQQSVHEMDIDGSDVGVLQFASKFTSTLSRLGIFSRNHITLNMNGEVLQKLKSLQWLQLGGCVLSCAAMQAVDDDLPLANNLKVLRAYGCDMPNLEQDRLVTKMVRKMVAGSFQLEELDIGSISGILVAPICDHLSTSLHRLTFRNDTLVQSFTEDQETALRKLTSLHELVFYGCDRLQSLPSSLYTLPSLRRLEVSFWQLQGSPELLERCDVLRRRRPEVVLTCIPLI</sequence>
<name>A0A0E0B7F9_9ORYZ</name>
<dbReference type="Pfam" id="PF23559">
    <property type="entry name" value="WHD_DRP"/>
    <property type="match status" value="1"/>
</dbReference>
<dbReference type="InterPro" id="IPR032675">
    <property type="entry name" value="LRR_dom_sf"/>
</dbReference>
<dbReference type="InterPro" id="IPR036388">
    <property type="entry name" value="WH-like_DNA-bd_sf"/>
</dbReference>
<feature type="domain" description="Disease resistance protein winged helix" evidence="5">
    <location>
        <begin position="378"/>
        <end position="457"/>
    </location>
</feature>
<dbReference type="Gene3D" id="3.40.50.300">
    <property type="entry name" value="P-loop containing nucleotide triphosphate hydrolases"/>
    <property type="match status" value="1"/>
</dbReference>
<dbReference type="eggNOG" id="KOG4658">
    <property type="taxonomic scope" value="Eukaryota"/>
</dbReference>
<dbReference type="PANTHER" id="PTHR23155">
    <property type="entry name" value="DISEASE RESISTANCE PROTEIN RP"/>
    <property type="match status" value="1"/>
</dbReference>
<dbReference type="EnsemblPlants" id="OGLUM10G01340.1">
    <property type="protein sequence ID" value="OGLUM10G01340.1"/>
    <property type="gene ID" value="OGLUM10G01340"/>
</dbReference>
<dbReference type="Pfam" id="PF00931">
    <property type="entry name" value="NB-ARC"/>
    <property type="match status" value="1"/>
</dbReference>
<protein>
    <submittedName>
        <fullName evidence="7">Uncharacterized protein</fullName>
    </submittedName>
</protein>
<reference evidence="7" key="2">
    <citation type="submission" date="2018-05" db="EMBL/GenBank/DDBJ databases">
        <title>OgluRS3 (Oryza glumaepatula Reference Sequence Version 3).</title>
        <authorList>
            <person name="Zhang J."/>
            <person name="Kudrna D."/>
            <person name="Lee S."/>
            <person name="Talag J."/>
            <person name="Welchert J."/>
            <person name="Wing R.A."/>
        </authorList>
    </citation>
    <scope>NUCLEOTIDE SEQUENCE [LARGE SCALE GENOMIC DNA]</scope>
</reference>
<evidence type="ECO:0000256" key="2">
    <source>
        <dbReference type="SAM" id="MobiDB-lite"/>
    </source>
</evidence>
<evidence type="ECO:0000256" key="3">
    <source>
        <dbReference type="SAM" id="SignalP"/>
    </source>
</evidence>
<evidence type="ECO:0000259" key="6">
    <source>
        <dbReference type="Pfam" id="PF25019"/>
    </source>
</evidence>
<organism evidence="7">
    <name type="scientific">Oryza glumipatula</name>
    <dbReference type="NCBI Taxonomy" id="40148"/>
    <lineage>
        <taxon>Eukaryota</taxon>
        <taxon>Viridiplantae</taxon>
        <taxon>Streptophyta</taxon>
        <taxon>Embryophyta</taxon>
        <taxon>Tracheophyta</taxon>
        <taxon>Spermatophyta</taxon>
        <taxon>Magnoliopsida</taxon>
        <taxon>Liliopsida</taxon>
        <taxon>Poales</taxon>
        <taxon>Poaceae</taxon>
        <taxon>BOP clade</taxon>
        <taxon>Oryzoideae</taxon>
        <taxon>Oryzeae</taxon>
        <taxon>Oryzinae</taxon>
        <taxon>Oryza</taxon>
    </lineage>
</organism>
<dbReference type="Proteomes" id="UP000026961">
    <property type="component" value="Chromosome 10"/>
</dbReference>
<dbReference type="STRING" id="40148.A0A0E0B7F9"/>
<feature type="domain" description="R13L1/DRL21-like LRR repeat region" evidence="6">
    <location>
        <begin position="680"/>
        <end position="781"/>
    </location>
</feature>
<evidence type="ECO:0000256" key="1">
    <source>
        <dbReference type="ARBA" id="ARBA00022821"/>
    </source>
</evidence>
<accession>A0A0E0B7F9</accession>
<keyword evidence="1" id="KW-0611">Plant defense</keyword>
<proteinExistence type="predicted"/>
<dbReference type="SUPFAM" id="SSF52047">
    <property type="entry name" value="RNI-like"/>
    <property type="match status" value="1"/>
</dbReference>
<dbReference type="AlphaFoldDB" id="A0A0E0B7F9"/>
<evidence type="ECO:0000313" key="7">
    <source>
        <dbReference type="EnsemblPlants" id="OGLUM10G01340.1"/>
    </source>
</evidence>
<reference evidence="7" key="1">
    <citation type="submission" date="2015-04" db="UniProtKB">
        <authorList>
            <consortium name="EnsemblPlants"/>
        </authorList>
    </citation>
    <scope>IDENTIFICATION</scope>
</reference>
<evidence type="ECO:0000313" key="8">
    <source>
        <dbReference type="Proteomes" id="UP000026961"/>
    </source>
</evidence>
<dbReference type="Gramene" id="OGLUM10G01340.1">
    <property type="protein sequence ID" value="OGLUM10G01340.1"/>
    <property type="gene ID" value="OGLUM10G01340"/>
</dbReference>
<dbReference type="Pfam" id="PF25019">
    <property type="entry name" value="LRR_R13L1-DRL21"/>
    <property type="match status" value="1"/>
</dbReference>
<dbReference type="InterPro" id="IPR027417">
    <property type="entry name" value="P-loop_NTPase"/>
</dbReference>
<dbReference type="SUPFAM" id="SSF52058">
    <property type="entry name" value="L domain-like"/>
    <property type="match status" value="1"/>
</dbReference>
<feature type="chain" id="PRO_5002354244" evidence="3">
    <location>
        <begin position="22"/>
        <end position="1173"/>
    </location>
</feature>
<dbReference type="SUPFAM" id="SSF52540">
    <property type="entry name" value="P-loop containing nucleoside triphosphate hydrolases"/>
    <property type="match status" value="1"/>
</dbReference>
<dbReference type="GO" id="GO:0043531">
    <property type="term" value="F:ADP binding"/>
    <property type="evidence" value="ECO:0007669"/>
    <property type="project" value="InterPro"/>
</dbReference>
<dbReference type="InterPro" id="IPR044974">
    <property type="entry name" value="Disease_R_plants"/>
</dbReference>
<dbReference type="InterPro" id="IPR058922">
    <property type="entry name" value="WHD_DRP"/>
</dbReference>
<dbReference type="Gene3D" id="1.10.10.10">
    <property type="entry name" value="Winged helix-like DNA-binding domain superfamily/Winged helix DNA-binding domain"/>
    <property type="match status" value="1"/>
</dbReference>
<feature type="region of interest" description="Disordered" evidence="2">
    <location>
        <begin position="581"/>
        <end position="600"/>
    </location>
</feature>
<evidence type="ECO:0000259" key="5">
    <source>
        <dbReference type="Pfam" id="PF23559"/>
    </source>
</evidence>
<feature type="domain" description="NB-ARC" evidence="4">
    <location>
        <begin position="175"/>
        <end position="290"/>
    </location>
</feature>
<dbReference type="HOGENOM" id="CLU_000837_8_4_1"/>